<protein>
    <submittedName>
        <fullName evidence="1">Uncharacterized protein</fullName>
    </submittedName>
</protein>
<dbReference type="RefSeq" id="WP_134148747.1">
    <property type="nucleotide sequence ID" value="NZ_PECK01000008.1"/>
</dbReference>
<keyword evidence="3" id="KW-1185">Reference proteome</keyword>
<dbReference type="EMBL" id="PECK01000008">
    <property type="protein sequence ID" value="TDZ92099.1"/>
    <property type="molecule type" value="Genomic_DNA"/>
</dbReference>
<proteinExistence type="predicted"/>
<dbReference type="AlphaFoldDB" id="A0A4R8SBZ3"/>
<evidence type="ECO:0000313" key="3">
    <source>
        <dbReference type="Proteomes" id="UP000294844"/>
    </source>
</evidence>
<dbReference type="EMBL" id="PECM01000005">
    <property type="protein sequence ID" value="TEA07329.1"/>
    <property type="molecule type" value="Genomic_DNA"/>
</dbReference>
<sequence length="59" mass="6581">MSSLSDRMRLAADIIDEAQAKYLDDYPWLTDELAAGWSAGGLRTFADQWERASDVSRSA</sequence>
<dbReference type="Proteomes" id="UP000295685">
    <property type="component" value="Unassembled WGS sequence"/>
</dbReference>
<accession>A0A4R8SBZ3</accession>
<organism evidence="1 4">
    <name type="scientific">Mycobacteroides salmoniphilum</name>
    <dbReference type="NCBI Taxonomy" id="404941"/>
    <lineage>
        <taxon>Bacteria</taxon>
        <taxon>Bacillati</taxon>
        <taxon>Actinomycetota</taxon>
        <taxon>Actinomycetes</taxon>
        <taxon>Mycobacteriales</taxon>
        <taxon>Mycobacteriaceae</taxon>
        <taxon>Mycobacteroides</taxon>
    </lineage>
</organism>
<comment type="caution">
    <text evidence="1">The sequence shown here is derived from an EMBL/GenBank/DDBJ whole genome shotgun (WGS) entry which is preliminary data.</text>
</comment>
<evidence type="ECO:0000313" key="2">
    <source>
        <dbReference type="EMBL" id="TEA07329.1"/>
    </source>
</evidence>
<evidence type="ECO:0000313" key="1">
    <source>
        <dbReference type="EMBL" id="TDZ92099.1"/>
    </source>
</evidence>
<gene>
    <name evidence="2" type="ORF">CCUG60883_01362</name>
    <name evidence="1" type="ORF">CCUG60885_04213</name>
</gene>
<dbReference type="Proteomes" id="UP000294844">
    <property type="component" value="Unassembled WGS sequence"/>
</dbReference>
<evidence type="ECO:0000313" key="4">
    <source>
        <dbReference type="Proteomes" id="UP000295685"/>
    </source>
</evidence>
<reference evidence="3 4" key="1">
    <citation type="journal article" date="2019" name="Sci. Rep.">
        <title>Extended insight into the Mycobacterium chelonae-abscessus complex through whole genome sequencing of Mycobacterium salmoniphilum outbreak and Mycobacterium salmoniphilum-like strains.</title>
        <authorList>
            <person name="Behra P.R.K."/>
            <person name="Das S."/>
            <person name="Pettersson B.M.F."/>
            <person name="Shirreff L."/>
            <person name="DuCote T."/>
            <person name="Jacobsson K.G."/>
            <person name="Ennis D.G."/>
            <person name="Kirsebom L.A."/>
        </authorList>
    </citation>
    <scope>NUCLEOTIDE SEQUENCE [LARGE SCALE GENOMIC DNA]</scope>
    <source>
        <strain evidence="2 3">CCUG 60883</strain>
        <strain evidence="1 4">CCUG 60885</strain>
    </source>
</reference>
<name>A0A4R8SBZ3_9MYCO</name>